<evidence type="ECO:0000313" key="4">
    <source>
        <dbReference type="Proteomes" id="UP000658656"/>
    </source>
</evidence>
<feature type="domain" description="Alpha/beta hydrolase fold-3" evidence="2">
    <location>
        <begin position="102"/>
        <end position="310"/>
    </location>
</feature>
<protein>
    <submittedName>
        <fullName evidence="3">Esterase</fullName>
    </submittedName>
</protein>
<keyword evidence="4" id="KW-1185">Reference proteome</keyword>
<evidence type="ECO:0000313" key="3">
    <source>
        <dbReference type="EMBL" id="GHF81244.1"/>
    </source>
</evidence>
<dbReference type="Gene3D" id="3.40.50.1820">
    <property type="entry name" value="alpha/beta hydrolase"/>
    <property type="match status" value="1"/>
</dbReference>
<comment type="caution">
    <text evidence="3">The sequence shown here is derived from an EMBL/GenBank/DDBJ whole genome shotgun (WGS) entry which is preliminary data.</text>
</comment>
<reference evidence="3" key="2">
    <citation type="submission" date="2020-09" db="EMBL/GenBank/DDBJ databases">
        <authorList>
            <person name="Sun Q."/>
            <person name="Zhou Y."/>
        </authorList>
    </citation>
    <scope>NUCLEOTIDE SEQUENCE</scope>
    <source>
        <strain evidence="3">CGMCC 4.7679</strain>
    </source>
</reference>
<dbReference type="PANTHER" id="PTHR48081">
    <property type="entry name" value="AB HYDROLASE SUPERFAMILY PROTEIN C4A8.06C"/>
    <property type="match status" value="1"/>
</dbReference>
<evidence type="ECO:0000256" key="1">
    <source>
        <dbReference type="ARBA" id="ARBA00022801"/>
    </source>
</evidence>
<dbReference type="InterPro" id="IPR013094">
    <property type="entry name" value="AB_hydrolase_3"/>
</dbReference>
<accession>A0A8H9MGJ5</accession>
<dbReference type="AlphaFoldDB" id="A0A8H9MGJ5"/>
<dbReference type="GO" id="GO:0016787">
    <property type="term" value="F:hydrolase activity"/>
    <property type="evidence" value="ECO:0007669"/>
    <property type="project" value="UniProtKB-KW"/>
</dbReference>
<dbReference type="Pfam" id="PF07859">
    <property type="entry name" value="Abhydrolase_3"/>
    <property type="match status" value="1"/>
</dbReference>
<evidence type="ECO:0000259" key="2">
    <source>
        <dbReference type="Pfam" id="PF07859"/>
    </source>
</evidence>
<dbReference type="SUPFAM" id="SSF53474">
    <property type="entry name" value="alpha/beta-Hydrolases"/>
    <property type="match status" value="1"/>
</dbReference>
<organism evidence="3 4">
    <name type="scientific">Amycolatopsis bartoniae</name>
    <dbReference type="NCBI Taxonomy" id="941986"/>
    <lineage>
        <taxon>Bacteria</taxon>
        <taxon>Bacillati</taxon>
        <taxon>Actinomycetota</taxon>
        <taxon>Actinomycetes</taxon>
        <taxon>Pseudonocardiales</taxon>
        <taxon>Pseudonocardiaceae</taxon>
        <taxon>Amycolatopsis</taxon>
    </lineage>
</organism>
<dbReference type="PANTHER" id="PTHR48081:SF8">
    <property type="entry name" value="ALPHA_BETA HYDROLASE FOLD-3 DOMAIN-CONTAINING PROTEIN-RELATED"/>
    <property type="match status" value="1"/>
</dbReference>
<name>A0A8H9MGJ5_9PSEU</name>
<dbReference type="Proteomes" id="UP000658656">
    <property type="component" value="Unassembled WGS sequence"/>
</dbReference>
<sequence>MYNLIASYLLVIRFDTGNRKEKDMSANPRNLALEPAAQAFTEATANPPYLYDLGPVDGHKAVDEVQSGEIAKPEVDLEDTTLADVPVRILRPKGATGPLPVIVYIHGAGWVFGNEHTHDRLVRELAVGANAAVVFPKYSLSPEARYPVAIEQNYRVAQWVAENGAEQDLDPSRIAIAGDSVGGNMTAAVTLMAKERGGPSFKQQVLFYPVTDANFDTASYEEFADGYFLSRTGMKWFWDQYTTSEKQRAEITASPLRASVEQLAGLPPALVITGEADVLRDEGEAYAAKLRQAGVPVTAVRYQGVIHDFVMLNALRETHAADAAIAQAITFLKRALTA</sequence>
<dbReference type="InterPro" id="IPR029058">
    <property type="entry name" value="AB_hydrolase_fold"/>
</dbReference>
<proteinExistence type="predicted"/>
<dbReference type="InterPro" id="IPR050300">
    <property type="entry name" value="GDXG_lipolytic_enzyme"/>
</dbReference>
<keyword evidence="1" id="KW-0378">Hydrolase</keyword>
<dbReference type="EMBL" id="BNAV01000014">
    <property type="protein sequence ID" value="GHF81244.1"/>
    <property type="molecule type" value="Genomic_DNA"/>
</dbReference>
<gene>
    <name evidence="3" type="primary">aes</name>
    <name evidence="3" type="ORF">GCM10017566_64280</name>
</gene>
<reference evidence="3" key="1">
    <citation type="journal article" date="2014" name="Int. J. Syst. Evol. Microbiol.">
        <title>Complete genome sequence of Corynebacterium casei LMG S-19264T (=DSM 44701T), isolated from a smear-ripened cheese.</title>
        <authorList>
            <consortium name="US DOE Joint Genome Institute (JGI-PGF)"/>
            <person name="Walter F."/>
            <person name="Albersmeier A."/>
            <person name="Kalinowski J."/>
            <person name="Ruckert C."/>
        </authorList>
    </citation>
    <scope>NUCLEOTIDE SEQUENCE</scope>
    <source>
        <strain evidence="3">CGMCC 4.7679</strain>
    </source>
</reference>